<dbReference type="EMBL" id="BDGU01000888">
    <property type="protein sequence ID" value="GAW08988.1"/>
    <property type="molecule type" value="Genomic_DNA"/>
</dbReference>
<comment type="similarity">
    <text evidence="1">Belongs to the helicase family.</text>
</comment>
<keyword evidence="1" id="KW-0547">Nucleotide-binding</keyword>
<keyword evidence="1" id="KW-0233">DNA recombination</keyword>
<keyword evidence="1" id="KW-0227">DNA damage</keyword>
<gene>
    <name evidence="3" type="ORF">LENED_011105</name>
</gene>
<keyword evidence="1 3" id="KW-0347">Helicase</keyword>
<feature type="domain" description="DNA helicase Pif1-like DEAD-box helicase" evidence="2">
    <location>
        <begin position="212"/>
        <end position="423"/>
    </location>
</feature>
<dbReference type="SUPFAM" id="SSF52540">
    <property type="entry name" value="P-loop containing nucleoside triphosphate hydrolases"/>
    <property type="match status" value="2"/>
</dbReference>
<dbReference type="PANTHER" id="PTHR47642:SF6">
    <property type="entry name" value="ATP-DEPENDENT DNA HELICASE"/>
    <property type="match status" value="1"/>
</dbReference>
<keyword evidence="1" id="KW-0234">DNA repair</keyword>
<accession>A0A1Q3EP55</accession>
<dbReference type="GO" id="GO:0005524">
    <property type="term" value="F:ATP binding"/>
    <property type="evidence" value="ECO:0007669"/>
    <property type="project" value="UniProtKB-KW"/>
</dbReference>
<dbReference type="GO" id="GO:0043139">
    <property type="term" value="F:5'-3' DNA helicase activity"/>
    <property type="evidence" value="ECO:0007669"/>
    <property type="project" value="UniProtKB-EC"/>
</dbReference>
<evidence type="ECO:0000313" key="4">
    <source>
        <dbReference type="Proteomes" id="UP000188533"/>
    </source>
</evidence>
<sequence>MLAVLKPWRKVEKLTEDFQSVELAWQDFVTKSDGVHERFLENVQYFYRCSDQSSVRRAKEYQTYVPVDTETGKDNAEGTTTTNFANEEVGQDEEMWSDEQIIAAEDPDTGNDSRYGTTAMECAYEAGIFDREYTLDDASPKASRCDLEDKFQFQEWQENLQSLVANGGQIEIETGIRMGDVSTTLHEISAGVTEDLQFNLPSSSTGSKIRDMLNEEQRLAHDIVHDHLRAHLQGQNPEQLLLLLLGAGGTGKTAVINAITDTFREHGVASKLAKTATSGVAATLISGRTVHTWAGIGIGNPRGENWVAGSPSVAQKRLKNIREVEYLIIDEISMATKDLLAIVSSIVAHVRKSLEYPGEDQYFGGMNVILCGDFHQFPPVGNGTGALYMEQCKNRFAVQGRDIYQSFNKAVVLTKQMRIRDERWMALLNRLRTGSCNEDDIDELHKLRLDLKRNPATDFTDAGWATATLITPRNAARKKWNAAALRRHCHSKGTRLYSCPAEDTIGGEPLLPAQRMMVAHKKVKETGNLLHRVELAVGMKAMVVLNIATEADLANGTRGTITKIVLDDREPNEHVMRNGATMLKYPPAVVFFKPDGETEIQLSGVESGLLPVIPSEARFNIINRNGTKVQITRRQLALTPGYAFTDYKGQGQTIEYVIVDLEAPVGGAGISAFSAYVALSRSRGRQSIRLLRGFDEKHFVTHPAEALRKEDERLGIIARDTASAWRGGSRYQK</sequence>
<dbReference type="Pfam" id="PF05970">
    <property type="entry name" value="PIF1"/>
    <property type="match status" value="1"/>
</dbReference>
<reference evidence="3 4" key="2">
    <citation type="submission" date="2017-02" db="EMBL/GenBank/DDBJ databases">
        <title>A genome survey and senescence transcriptome analysis in Lentinula edodes.</title>
        <authorList>
            <person name="Sakamoto Y."/>
            <person name="Nakade K."/>
            <person name="Sato S."/>
            <person name="Yoshida Y."/>
            <person name="Miyazaki K."/>
            <person name="Natsume S."/>
            <person name="Konno N."/>
        </authorList>
    </citation>
    <scope>NUCLEOTIDE SEQUENCE [LARGE SCALE GENOMIC DNA]</scope>
    <source>
        <strain evidence="3 4">NBRC 111202</strain>
    </source>
</reference>
<proteinExistence type="inferred from homology"/>
<dbReference type="InterPro" id="IPR027417">
    <property type="entry name" value="P-loop_NTPase"/>
</dbReference>
<dbReference type="STRING" id="5353.A0A1Q3EP55"/>
<dbReference type="InterPro" id="IPR051055">
    <property type="entry name" value="PIF1_helicase"/>
</dbReference>
<dbReference type="Proteomes" id="UP000188533">
    <property type="component" value="Unassembled WGS sequence"/>
</dbReference>
<evidence type="ECO:0000313" key="3">
    <source>
        <dbReference type="EMBL" id="GAW08988.1"/>
    </source>
</evidence>
<comment type="cofactor">
    <cofactor evidence="1">
        <name>Mg(2+)</name>
        <dbReference type="ChEBI" id="CHEBI:18420"/>
    </cofactor>
</comment>
<keyword evidence="1" id="KW-0067">ATP-binding</keyword>
<keyword evidence="1" id="KW-0378">Hydrolase</keyword>
<dbReference type="GO" id="GO:0006281">
    <property type="term" value="P:DNA repair"/>
    <property type="evidence" value="ECO:0007669"/>
    <property type="project" value="UniProtKB-KW"/>
</dbReference>
<dbReference type="AlphaFoldDB" id="A0A1Q3EP55"/>
<protein>
    <recommendedName>
        <fullName evidence="1">ATP-dependent DNA helicase</fullName>
        <ecNumber evidence="1">5.6.2.3</ecNumber>
    </recommendedName>
</protein>
<dbReference type="EC" id="5.6.2.3" evidence="1"/>
<keyword evidence="4" id="KW-1185">Reference proteome</keyword>
<dbReference type="GO" id="GO:0006310">
    <property type="term" value="P:DNA recombination"/>
    <property type="evidence" value="ECO:0007669"/>
    <property type="project" value="UniProtKB-KW"/>
</dbReference>
<dbReference type="GO" id="GO:0000723">
    <property type="term" value="P:telomere maintenance"/>
    <property type="evidence" value="ECO:0007669"/>
    <property type="project" value="InterPro"/>
</dbReference>
<evidence type="ECO:0000256" key="1">
    <source>
        <dbReference type="RuleBase" id="RU363044"/>
    </source>
</evidence>
<reference evidence="3 4" key="1">
    <citation type="submission" date="2016-08" db="EMBL/GenBank/DDBJ databases">
        <authorList>
            <consortium name="Lentinula edodes genome sequencing consortium"/>
            <person name="Sakamoto Y."/>
            <person name="Nakade K."/>
            <person name="Sato S."/>
            <person name="Yoshida Y."/>
            <person name="Miyazaki K."/>
            <person name="Natsume S."/>
            <person name="Konno N."/>
        </authorList>
    </citation>
    <scope>NUCLEOTIDE SEQUENCE [LARGE SCALE GENOMIC DNA]</scope>
    <source>
        <strain evidence="3 4">NBRC 111202</strain>
    </source>
</reference>
<dbReference type="GO" id="GO:0016887">
    <property type="term" value="F:ATP hydrolysis activity"/>
    <property type="evidence" value="ECO:0007669"/>
    <property type="project" value="RHEA"/>
</dbReference>
<comment type="caution">
    <text evidence="3">The sequence shown here is derived from an EMBL/GenBank/DDBJ whole genome shotgun (WGS) entry which is preliminary data.</text>
</comment>
<dbReference type="InterPro" id="IPR010285">
    <property type="entry name" value="DNA_helicase_pif1-like_DEAD"/>
</dbReference>
<evidence type="ECO:0000259" key="2">
    <source>
        <dbReference type="Pfam" id="PF05970"/>
    </source>
</evidence>
<dbReference type="PANTHER" id="PTHR47642">
    <property type="entry name" value="ATP-DEPENDENT DNA HELICASE"/>
    <property type="match status" value="1"/>
</dbReference>
<dbReference type="Gene3D" id="3.40.50.300">
    <property type="entry name" value="P-loop containing nucleotide triphosphate hydrolases"/>
    <property type="match status" value="1"/>
</dbReference>
<comment type="catalytic activity">
    <reaction evidence="1">
        <text>ATP + H2O = ADP + phosphate + H(+)</text>
        <dbReference type="Rhea" id="RHEA:13065"/>
        <dbReference type="ChEBI" id="CHEBI:15377"/>
        <dbReference type="ChEBI" id="CHEBI:15378"/>
        <dbReference type="ChEBI" id="CHEBI:30616"/>
        <dbReference type="ChEBI" id="CHEBI:43474"/>
        <dbReference type="ChEBI" id="CHEBI:456216"/>
        <dbReference type="EC" id="5.6.2.3"/>
    </reaction>
</comment>
<organism evidence="3 4">
    <name type="scientific">Lentinula edodes</name>
    <name type="common">Shiitake mushroom</name>
    <name type="synonym">Lentinus edodes</name>
    <dbReference type="NCBI Taxonomy" id="5353"/>
    <lineage>
        <taxon>Eukaryota</taxon>
        <taxon>Fungi</taxon>
        <taxon>Dikarya</taxon>
        <taxon>Basidiomycota</taxon>
        <taxon>Agaricomycotina</taxon>
        <taxon>Agaricomycetes</taxon>
        <taxon>Agaricomycetidae</taxon>
        <taxon>Agaricales</taxon>
        <taxon>Marasmiineae</taxon>
        <taxon>Omphalotaceae</taxon>
        <taxon>Lentinula</taxon>
    </lineage>
</organism>
<name>A0A1Q3EP55_LENED</name>